<reference evidence="1 2" key="1">
    <citation type="submission" date="2010-11" db="EMBL/GenBank/DDBJ databases">
        <title>The complete genome of Thermotoga thermarum DSM 5069.</title>
        <authorList>
            <consortium name="US DOE Joint Genome Institute (JGI-PGF)"/>
            <person name="Lucas S."/>
            <person name="Copeland A."/>
            <person name="Lapidus A."/>
            <person name="Bruce D."/>
            <person name="Goodwin L."/>
            <person name="Pitluck S."/>
            <person name="Kyrpides N."/>
            <person name="Mavromatis K."/>
            <person name="Ivanova N."/>
            <person name="Zeytun A."/>
            <person name="Brettin T."/>
            <person name="Detter J.C."/>
            <person name="Tapia R."/>
            <person name="Han C."/>
            <person name="Land M."/>
            <person name="Hauser L."/>
            <person name="Markowitz V."/>
            <person name="Cheng J.-F."/>
            <person name="Hugenholtz P."/>
            <person name="Woyke T."/>
            <person name="Wu D."/>
            <person name="Spring S."/>
            <person name="Schroeder M."/>
            <person name="Brambilla E."/>
            <person name="Klenk H.-P."/>
            <person name="Eisen J.A."/>
        </authorList>
    </citation>
    <scope>NUCLEOTIDE SEQUENCE [LARGE SCALE GENOMIC DNA]</scope>
    <source>
        <strain evidence="1 2">DSM 5069</strain>
    </source>
</reference>
<evidence type="ECO:0000313" key="2">
    <source>
        <dbReference type="Proteomes" id="UP000006804"/>
    </source>
</evidence>
<proteinExistence type="predicted"/>
<dbReference type="PATRIC" id="fig|688269.3.peg.844"/>
<dbReference type="RefSeq" id="WP_013932126.1">
    <property type="nucleotide sequence ID" value="NC_015707.1"/>
</dbReference>
<dbReference type="Proteomes" id="UP000006804">
    <property type="component" value="Chromosome"/>
</dbReference>
<protein>
    <submittedName>
        <fullName evidence="1">Uncharacterized protein</fullName>
    </submittedName>
</protein>
<keyword evidence="2" id="KW-1185">Reference proteome</keyword>
<dbReference type="HOGENOM" id="CLU_1132865_0_0_0"/>
<dbReference type="AlphaFoldDB" id="F7YY83"/>
<sequence length="245" mass="28416">MRVGMLETEKNLLVDFLLKEFAKLLESEIVVFSGSFEDTIDVDFDMILNHLMKKLAKSDVDKIFVVGGLMELKMIAKFISIGVKKDFLFIPNAFLPIGSIRLGLFSVQTMFLDFILFFKAYVNQNGFCVTLEFKRDSYPFLATCKMLREIGTLKIEEKKVQLRIDSANVNRDRHEKIVKFDVLPWIPLQEDIRFAKNLAREIFQHFSKSSGNYCLVYDHGFRFVPFEMVLNTVDEISSCFQEVTL</sequence>
<dbReference type="KEGG" id="tta:Theth_0820"/>
<dbReference type="EMBL" id="CP002351">
    <property type="protein sequence ID" value="AEH50904.1"/>
    <property type="molecule type" value="Genomic_DNA"/>
</dbReference>
<evidence type="ECO:0000313" key="1">
    <source>
        <dbReference type="EMBL" id="AEH50904.1"/>
    </source>
</evidence>
<name>F7YY83_9THEM</name>
<organism evidence="1 2">
    <name type="scientific">Pseudothermotoga thermarum DSM 5069</name>
    <dbReference type="NCBI Taxonomy" id="688269"/>
    <lineage>
        <taxon>Bacteria</taxon>
        <taxon>Thermotogati</taxon>
        <taxon>Thermotogota</taxon>
        <taxon>Thermotogae</taxon>
        <taxon>Thermotogales</taxon>
        <taxon>Thermotogaceae</taxon>
        <taxon>Pseudothermotoga</taxon>
    </lineage>
</organism>
<accession>F7YY83</accession>
<gene>
    <name evidence="1" type="ORF">Theth_0820</name>
</gene>
<dbReference type="STRING" id="688269.Theth_0820"/>